<protein>
    <recommendedName>
        <fullName evidence="5">Tetratricopeptide repeat protein</fullName>
    </recommendedName>
</protein>
<organism evidence="3 4">
    <name type="scientific">Paraflavitalea soli</name>
    <dbReference type="NCBI Taxonomy" id="2315862"/>
    <lineage>
        <taxon>Bacteria</taxon>
        <taxon>Pseudomonadati</taxon>
        <taxon>Bacteroidota</taxon>
        <taxon>Chitinophagia</taxon>
        <taxon>Chitinophagales</taxon>
        <taxon>Chitinophagaceae</taxon>
        <taxon>Paraflavitalea</taxon>
    </lineage>
</organism>
<evidence type="ECO:0000256" key="1">
    <source>
        <dbReference type="PROSITE-ProRule" id="PRU00339"/>
    </source>
</evidence>
<dbReference type="KEGG" id="pseg:D3H65_04805"/>
<evidence type="ECO:0000313" key="4">
    <source>
        <dbReference type="Proteomes" id="UP000263900"/>
    </source>
</evidence>
<sequence>MKKTVLLFGGLCTATILVAQNVSDATQLIYHERYESAKTALHKTLQADPANATAWYQLSQAYLPLKEVQSLADTLQLATPEVRQSPWYKVAYGQLLLAKDKADSARWYFDQAIGDGRKKDPAILLAVANAWISEKHGDPNAGLLVLSQAGKKDIDNPAFQVLRGNAYRKLTNGTEAYRSYQAALNQDGKNAEALFQMGKIFIAQKNADSYLDYFNKTIAADPLYAPAWYELYYDAYYKDAAKALSYFRQYLAVSDYNPDNEYQHIDLVYLNKKYDSAIIMAQQAMTNLPAGSKPRLYKLLAYSHLGLQDTAKALQAMTTYFDKAPDSNFVVKDYEVMADLYNATPGKEDSALLFYQAAVTKITDSAALFTYYKKLSDLYKTKKDNANQAIWLGKYYTNNSKATNIDLFNWGIAHFKAEQYAQADTVFGKYIEKYPEQSFGYYWRARANSLKDSAMEKGLAIPHYDALVAVLQKDSANATATTKKWLVEAYGYIAAYETNQEKDYDDAIEHLQKILEIDPANKDAQQYIAILEKKVNADNNNNKQ</sequence>
<keyword evidence="2" id="KW-0732">Signal</keyword>
<dbReference type="Gene3D" id="1.25.40.10">
    <property type="entry name" value="Tetratricopeptide repeat domain"/>
    <property type="match status" value="3"/>
</dbReference>
<evidence type="ECO:0008006" key="5">
    <source>
        <dbReference type="Google" id="ProtNLM"/>
    </source>
</evidence>
<dbReference type="PANTHER" id="PTHR12558">
    <property type="entry name" value="CELL DIVISION CYCLE 16,23,27"/>
    <property type="match status" value="1"/>
</dbReference>
<feature type="repeat" description="TPR" evidence="1">
    <location>
        <begin position="488"/>
        <end position="521"/>
    </location>
</feature>
<gene>
    <name evidence="3" type="ORF">D3H65_04805</name>
</gene>
<dbReference type="InterPro" id="IPR011990">
    <property type="entry name" value="TPR-like_helical_dom_sf"/>
</dbReference>
<name>A0A3B7MJP3_9BACT</name>
<dbReference type="PROSITE" id="PS50005">
    <property type="entry name" value="TPR"/>
    <property type="match status" value="2"/>
</dbReference>
<dbReference type="SUPFAM" id="SSF48452">
    <property type="entry name" value="TPR-like"/>
    <property type="match status" value="3"/>
</dbReference>
<keyword evidence="1" id="KW-0802">TPR repeat</keyword>
<evidence type="ECO:0000313" key="3">
    <source>
        <dbReference type="EMBL" id="AXY73340.1"/>
    </source>
</evidence>
<dbReference type="AlphaFoldDB" id="A0A3B7MJP3"/>
<dbReference type="EMBL" id="CP032157">
    <property type="protein sequence ID" value="AXY73340.1"/>
    <property type="molecule type" value="Genomic_DNA"/>
</dbReference>
<feature type="chain" id="PRO_5017835418" description="Tetratricopeptide repeat protein" evidence="2">
    <location>
        <begin position="20"/>
        <end position="544"/>
    </location>
</feature>
<reference evidence="3 4" key="1">
    <citation type="submission" date="2018-09" db="EMBL/GenBank/DDBJ databases">
        <title>Genome sequencing of strain 6GH32-13.</title>
        <authorList>
            <person name="Weon H.-Y."/>
            <person name="Heo J."/>
            <person name="Kwon S.-W."/>
        </authorList>
    </citation>
    <scope>NUCLEOTIDE SEQUENCE [LARGE SCALE GENOMIC DNA]</scope>
    <source>
        <strain evidence="3 4">5GH32-13</strain>
    </source>
</reference>
<feature type="repeat" description="TPR" evidence="1">
    <location>
        <begin position="191"/>
        <end position="224"/>
    </location>
</feature>
<dbReference type="OrthoDB" id="638548at2"/>
<dbReference type="RefSeq" id="WP_119049178.1">
    <property type="nucleotide sequence ID" value="NZ_CP032157.1"/>
</dbReference>
<dbReference type="Pfam" id="PF13432">
    <property type="entry name" value="TPR_16"/>
    <property type="match status" value="2"/>
</dbReference>
<dbReference type="PANTHER" id="PTHR12558:SF13">
    <property type="entry name" value="CELL DIVISION CYCLE PROTEIN 27 HOMOLOG"/>
    <property type="match status" value="1"/>
</dbReference>
<keyword evidence="4" id="KW-1185">Reference proteome</keyword>
<dbReference type="Proteomes" id="UP000263900">
    <property type="component" value="Chromosome"/>
</dbReference>
<proteinExistence type="predicted"/>
<dbReference type="SMART" id="SM00028">
    <property type="entry name" value="TPR"/>
    <property type="match status" value="6"/>
</dbReference>
<evidence type="ECO:0000256" key="2">
    <source>
        <dbReference type="SAM" id="SignalP"/>
    </source>
</evidence>
<dbReference type="InterPro" id="IPR019734">
    <property type="entry name" value="TPR_rpt"/>
</dbReference>
<feature type="signal peptide" evidence="2">
    <location>
        <begin position="1"/>
        <end position="19"/>
    </location>
</feature>
<dbReference type="Pfam" id="PF13174">
    <property type="entry name" value="TPR_6"/>
    <property type="match status" value="1"/>
</dbReference>
<accession>A0A3B7MJP3</accession>